<feature type="non-terminal residue" evidence="2">
    <location>
        <position position="224"/>
    </location>
</feature>
<feature type="transmembrane region" description="Helical" evidence="1">
    <location>
        <begin position="193"/>
        <end position="215"/>
    </location>
</feature>
<keyword evidence="1" id="KW-0472">Membrane</keyword>
<name>X1LQI8_9ZZZZ</name>
<proteinExistence type="predicted"/>
<gene>
    <name evidence="2" type="ORF">S06H3_33371</name>
</gene>
<sequence length="224" mass="25431">MTSWFTRKIVDLFSALADFYYSRKYEAIAERMGLEESQVSAQKQGFIVIQIDGLAYDHLIEAMARGHAPHMKRLLEKKALRQPFDVAQDAALKLARWRCGLPSTTPAAQAGIMFGNNFDIPAFRWYEKESNTSVVCKVPRLAKAMQDRISIGRRGILRGGSSYVNMFDGDARLSLFTLSAINSQRFFESVRGVGFLLLFLLSPLRVLRVILLSLWEYLVDLGKR</sequence>
<comment type="caution">
    <text evidence="2">The sequence shown here is derived from an EMBL/GenBank/DDBJ whole genome shotgun (WGS) entry which is preliminary data.</text>
</comment>
<dbReference type="Gene3D" id="3.40.720.10">
    <property type="entry name" value="Alkaline Phosphatase, subunit A"/>
    <property type="match status" value="1"/>
</dbReference>
<keyword evidence="1" id="KW-0812">Transmembrane</keyword>
<protein>
    <submittedName>
        <fullName evidence="2">Uncharacterized protein</fullName>
    </submittedName>
</protein>
<dbReference type="InterPro" id="IPR017850">
    <property type="entry name" value="Alkaline_phosphatase_core_sf"/>
</dbReference>
<organism evidence="2">
    <name type="scientific">marine sediment metagenome</name>
    <dbReference type="NCBI Taxonomy" id="412755"/>
    <lineage>
        <taxon>unclassified sequences</taxon>
        <taxon>metagenomes</taxon>
        <taxon>ecological metagenomes</taxon>
    </lineage>
</organism>
<keyword evidence="1" id="KW-1133">Transmembrane helix</keyword>
<dbReference type="SUPFAM" id="SSF53649">
    <property type="entry name" value="Alkaline phosphatase-like"/>
    <property type="match status" value="1"/>
</dbReference>
<dbReference type="AlphaFoldDB" id="X1LQI8"/>
<evidence type="ECO:0000313" key="2">
    <source>
        <dbReference type="EMBL" id="GAI21363.1"/>
    </source>
</evidence>
<reference evidence="2" key="1">
    <citation type="journal article" date="2014" name="Front. Microbiol.">
        <title>High frequency of phylogenetically diverse reductive dehalogenase-homologous genes in deep subseafloor sedimentary metagenomes.</title>
        <authorList>
            <person name="Kawai M."/>
            <person name="Futagami T."/>
            <person name="Toyoda A."/>
            <person name="Takaki Y."/>
            <person name="Nishi S."/>
            <person name="Hori S."/>
            <person name="Arai W."/>
            <person name="Tsubouchi T."/>
            <person name="Morono Y."/>
            <person name="Uchiyama I."/>
            <person name="Ito T."/>
            <person name="Fujiyama A."/>
            <person name="Inagaki F."/>
            <person name="Takami H."/>
        </authorList>
    </citation>
    <scope>NUCLEOTIDE SEQUENCE</scope>
    <source>
        <strain evidence="2">Expedition CK06-06</strain>
    </source>
</reference>
<accession>X1LQI8</accession>
<evidence type="ECO:0000256" key="1">
    <source>
        <dbReference type="SAM" id="Phobius"/>
    </source>
</evidence>
<dbReference type="EMBL" id="BARV01019910">
    <property type="protein sequence ID" value="GAI21363.1"/>
    <property type="molecule type" value="Genomic_DNA"/>
</dbReference>